<evidence type="ECO:0008006" key="8">
    <source>
        <dbReference type="Google" id="ProtNLM"/>
    </source>
</evidence>
<dbReference type="FunFam" id="3.30.710.10:FF:000124">
    <property type="entry name" value="Protein CBG09126"/>
    <property type="match status" value="1"/>
</dbReference>
<reference evidence="6" key="1">
    <citation type="submission" date="2021-02" db="EMBL/GenBank/DDBJ databases">
        <authorList>
            <person name="Nowell W R."/>
        </authorList>
    </citation>
    <scope>NUCLEOTIDE SEQUENCE</scope>
</reference>
<dbReference type="Pfam" id="PF03931">
    <property type="entry name" value="Skp1_POZ"/>
    <property type="match status" value="1"/>
</dbReference>
<dbReference type="SMART" id="SM00512">
    <property type="entry name" value="Skp1"/>
    <property type="match status" value="1"/>
</dbReference>
<feature type="domain" description="SKP1 component POZ" evidence="5">
    <location>
        <begin position="5"/>
        <end position="68"/>
    </location>
</feature>
<name>A0A813YG86_9BILA</name>
<organism evidence="6 7">
    <name type="scientific">Rotaria sordida</name>
    <dbReference type="NCBI Taxonomy" id="392033"/>
    <lineage>
        <taxon>Eukaryota</taxon>
        <taxon>Metazoa</taxon>
        <taxon>Spiralia</taxon>
        <taxon>Gnathifera</taxon>
        <taxon>Rotifera</taxon>
        <taxon>Eurotatoria</taxon>
        <taxon>Bdelloidea</taxon>
        <taxon>Philodinida</taxon>
        <taxon>Philodinidae</taxon>
        <taxon>Rotaria</taxon>
    </lineage>
</organism>
<evidence type="ECO:0000259" key="4">
    <source>
        <dbReference type="Pfam" id="PF01466"/>
    </source>
</evidence>
<dbReference type="InterPro" id="IPR011333">
    <property type="entry name" value="SKP1/BTB/POZ_sf"/>
</dbReference>
<evidence type="ECO:0000259" key="5">
    <source>
        <dbReference type="Pfam" id="PF03931"/>
    </source>
</evidence>
<dbReference type="SUPFAM" id="SSF54695">
    <property type="entry name" value="POZ domain"/>
    <property type="match status" value="1"/>
</dbReference>
<dbReference type="PANTHER" id="PTHR11165">
    <property type="entry name" value="SKP1"/>
    <property type="match status" value="1"/>
</dbReference>
<comment type="similarity">
    <text evidence="1 3">Belongs to the SKP1 family.</text>
</comment>
<evidence type="ECO:0000256" key="1">
    <source>
        <dbReference type="ARBA" id="ARBA00009993"/>
    </source>
</evidence>
<evidence type="ECO:0000313" key="7">
    <source>
        <dbReference type="Proteomes" id="UP000663870"/>
    </source>
</evidence>
<gene>
    <name evidence="6" type="ORF">JXQ802_LOCUS8293</name>
</gene>
<dbReference type="InterPro" id="IPR036296">
    <property type="entry name" value="SKP1-like_dim_sf"/>
</dbReference>
<proteinExistence type="inferred from homology"/>
<dbReference type="UniPathway" id="UPA00143"/>
<dbReference type="SUPFAM" id="SSF81382">
    <property type="entry name" value="Skp1 dimerisation domain-like"/>
    <property type="match status" value="1"/>
</dbReference>
<protein>
    <recommendedName>
        <fullName evidence="8">S-phase kinase-associated protein 1</fullName>
    </recommendedName>
</protein>
<dbReference type="InterPro" id="IPR016073">
    <property type="entry name" value="Skp1_comp_POZ"/>
</dbReference>
<comment type="pathway">
    <text evidence="3">Protein modification; protein ubiquitination.</text>
</comment>
<dbReference type="CDD" id="cd18322">
    <property type="entry name" value="BTB_POZ_SKP1"/>
    <property type="match status" value="1"/>
</dbReference>
<dbReference type="Proteomes" id="UP000663870">
    <property type="component" value="Unassembled WGS sequence"/>
</dbReference>
<dbReference type="AlphaFoldDB" id="A0A813YG86"/>
<dbReference type="GO" id="GO:0016567">
    <property type="term" value="P:protein ubiquitination"/>
    <property type="evidence" value="ECO:0007669"/>
    <property type="project" value="UniProtKB-UniPathway"/>
</dbReference>
<keyword evidence="7" id="KW-1185">Reference proteome</keyword>
<dbReference type="GO" id="GO:0006511">
    <property type="term" value="P:ubiquitin-dependent protein catabolic process"/>
    <property type="evidence" value="ECO:0007669"/>
    <property type="project" value="InterPro"/>
</dbReference>
<accession>A0A813YG86</accession>
<evidence type="ECO:0000256" key="2">
    <source>
        <dbReference type="ARBA" id="ARBA00022786"/>
    </source>
</evidence>
<evidence type="ECO:0000313" key="6">
    <source>
        <dbReference type="EMBL" id="CAF0883831.1"/>
    </source>
</evidence>
<dbReference type="EMBL" id="CAJNOL010000145">
    <property type="protein sequence ID" value="CAF0883831.1"/>
    <property type="molecule type" value="Genomic_DNA"/>
</dbReference>
<evidence type="ECO:0000256" key="3">
    <source>
        <dbReference type="PIRNR" id="PIRNR028729"/>
    </source>
</evidence>
<dbReference type="Gene3D" id="3.30.710.10">
    <property type="entry name" value="Potassium Channel Kv1.1, Chain A"/>
    <property type="match status" value="1"/>
</dbReference>
<dbReference type="InterPro" id="IPR001232">
    <property type="entry name" value="SKP1-like"/>
</dbReference>
<sequence length="158" mass="18326">MSEEKIKVQTSDGDIIEVDLFVAKQWEPVKNIYEVLDSKDAQENPIELTNVGTEALNKIIEWSIHHKQDKLSSEENQQNSRRYIEIPQWDQEFFKIKQEMIFEIIMAANYLGMTVLLDMACKTIADIIKGKTPEEVRQTFNIPNDLPPLKTLEQTSND</sequence>
<comment type="caution">
    <text evidence="6">The sequence shown here is derived from an EMBL/GenBank/DDBJ whole genome shotgun (WGS) entry which is preliminary data.</text>
</comment>
<dbReference type="InterPro" id="IPR016897">
    <property type="entry name" value="SKP1"/>
</dbReference>
<feature type="domain" description="SKP1 component dimerisation" evidence="4">
    <location>
        <begin position="116"/>
        <end position="148"/>
    </location>
</feature>
<keyword evidence="2 3" id="KW-0833">Ubl conjugation pathway</keyword>
<dbReference type="Pfam" id="PF01466">
    <property type="entry name" value="Skp1"/>
    <property type="match status" value="1"/>
</dbReference>
<dbReference type="InterPro" id="IPR016072">
    <property type="entry name" value="Skp1_comp_dimer"/>
</dbReference>
<dbReference type="PIRSF" id="PIRSF028729">
    <property type="entry name" value="E3_ubiquit_lig_SCF_Skp"/>
    <property type="match status" value="1"/>
</dbReference>